<gene>
    <name evidence="2" type="ORF">HAKA00212_LOCUS5449</name>
</gene>
<protein>
    <submittedName>
        <fullName evidence="2">Uncharacterized protein</fullName>
    </submittedName>
</protein>
<organism evidence="2">
    <name type="scientific">Heterosigma akashiwo</name>
    <name type="common">Chromophytic alga</name>
    <name type="synonym">Heterosigma carterae</name>
    <dbReference type="NCBI Taxonomy" id="2829"/>
    <lineage>
        <taxon>Eukaryota</taxon>
        <taxon>Sar</taxon>
        <taxon>Stramenopiles</taxon>
        <taxon>Ochrophyta</taxon>
        <taxon>Raphidophyceae</taxon>
        <taxon>Chattonellales</taxon>
        <taxon>Chattonellaceae</taxon>
        <taxon>Heterosigma</taxon>
    </lineage>
</organism>
<evidence type="ECO:0000313" key="2">
    <source>
        <dbReference type="EMBL" id="CAE0626773.1"/>
    </source>
</evidence>
<evidence type="ECO:0000256" key="1">
    <source>
        <dbReference type="SAM" id="MobiDB-lite"/>
    </source>
</evidence>
<dbReference type="EMBL" id="HBIU01012140">
    <property type="protein sequence ID" value="CAE0626773.1"/>
    <property type="molecule type" value="Transcribed_RNA"/>
</dbReference>
<feature type="region of interest" description="Disordered" evidence="1">
    <location>
        <begin position="1"/>
        <end position="105"/>
    </location>
</feature>
<accession>A0A7S3XN14</accession>
<reference evidence="2" key="1">
    <citation type="submission" date="2021-01" db="EMBL/GenBank/DDBJ databases">
        <authorList>
            <person name="Corre E."/>
            <person name="Pelletier E."/>
            <person name="Niang G."/>
            <person name="Scheremetjew M."/>
            <person name="Finn R."/>
            <person name="Kale V."/>
            <person name="Holt S."/>
            <person name="Cochrane G."/>
            <person name="Meng A."/>
            <person name="Brown T."/>
            <person name="Cohen L."/>
        </authorList>
    </citation>
    <scope>NUCLEOTIDE SEQUENCE</scope>
    <source>
        <strain evidence="2">CCMP3107</strain>
    </source>
</reference>
<dbReference type="AlphaFoldDB" id="A0A7S3XN14"/>
<feature type="compositionally biased region" description="Basic and acidic residues" evidence="1">
    <location>
        <begin position="84"/>
        <end position="95"/>
    </location>
</feature>
<feature type="compositionally biased region" description="Basic and acidic residues" evidence="1">
    <location>
        <begin position="1"/>
        <end position="21"/>
    </location>
</feature>
<sequence length="124" mass="13654">MEFTPDHPNKFDTLDPERPDVLHSSPELFVSPPKSPDKLPGKLQNTNYSMELSPPAVPIDLDEFGPPPEEISLVPSDGPFSPLSEKDPPRERGDSHVSAADSVSVADSFALAQRMMEEEEEEGR</sequence>
<feature type="compositionally biased region" description="Low complexity" evidence="1">
    <location>
        <begin position="96"/>
        <end position="105"/>
    </location>
</feature>
<name>A0A7S3XN14_HETAK</name>
<proteinExistence type="predicted"/>